<dbReference type="PANTHER" id="PTHR11365">
    <property type="entry name" value="5-OXOPROLINASE RELATED"/>
    <property type="match status" value="1"/>
</dbReference>
<evidence type="ECO:0000259" key="2">
    <source>
        <dbReference type="Pfam" id="PF05378"/>
    </source>
</evidence>
<dbReference type="EMBL" id="FQVI01000003">
    <property type="protein sequence ID" value="SHE58420.1"/>
    <property type="molecule type" value="Genomic_DNA"/>
</dbReference>
<keyword evidence="4" id="KW-1185">Reference proteome</keyword>
<protein>
    <submittedName>
        <fullName evidence="3">Hydantoinase/oxoprolinase N-terminal region</fullName>
    </submittedName>
</protein>
<dbReference type="PANTHER" id="PTHR11365:SF2">
    <property type="entry name" value="5-OXOPROLINASE"/>
    <property type="match status" value="1"/>
</dbReference>
<dbReference type="RefSeq" id="WP_072849391.1">
    <property type="nucleotide sequence ID" value="NZ_FQVI01000003.1"/>
</dbReference>
<feature type="domain" description="Hydantoinase A/oxoprolinase" evidence="1">
    <location>
        <begin position="183"/>
        <end position="442"/>
    </location>
</feature>
<dbReference type="GO" id="GO:0006749">
    <property type="term" value="P:glutathione metabolic process"/>
    <property type="evidence" value="ECO:0007669"/>
    <property type="project" value="TreeGrafter"/>
</dbReference>
<dbReference type="InterPro" id="IPR002821">
    <property type="entry name" value="Hydantoinase_A"/>
</dbReference>
<dbReference type="OrthoDB" id="9768323at2"/>
<evidence type="ECO:0000313" key="4">
    <source>
        <dbReference type="Proteomes" id="UP000184245"/>
    </source>
</evidence>
<dbReference type="Pfam" id="PF05378">
    <property type="entry name" value="Hydant_A_N"/>
    <property type="match status" value="1"/>
</dbReference>
<dbReference type="Pfam" id="PF01968">
    <property type="entry name" value="Hydantoinase_A"/>
    <property type="match status" value="1"/>
</dbReference>
<accession>A0A1M4UPA2</accession>
<dbReference type="AlphaFoldDB" id="A0A1M4UPA2"/>
<dbReference type="GO" id="GO:0005829">
    <property type="term" value="C:cytosol"/>
    <property type="evidence" value="ECO:0007669"/>
    <property type="project" value="TreeGrafter"/>
</dbReference>
<feature type="domain" description="Hydantoinase/oxoprolinase N-terminal" evidence="2">
    <location>
        <begin position="5"/>
        <end position="164"/>
    </location>
</feature>
<dbReference type="InterPro" id="IPR008040">
    <property type="entry name" value="Hydant_A_N"/>
</dbReference>
<reference evidence="3 4" key="1">
    <citation type="submission" date="2016-11" db="EMBL/GenBank/DDBJ databases">
        <authorList>
            <person name="Jaros S."/>
            <person name="Januszkiewicz K."/>
            <person name="Wedrychowicz H."/>
        </authorList>
    </citation>
    <scope>NUCLEOTIDE SEQUENCE [LARGE SCALE GENOMIC DNA]</scope>
    <source>
        <strain evidence="3 4">DSM 17459</strain>
    </source>
</reference>
<name>A0A1M4UPA2_9CLOT</name>
<evidence type="ECO:0000313" key="3">
    <source>
        <dbReference type="EMBL" id="SHE58420.1"/>
    </source>
</evidence>
<proteinExistence type="predicted"/>
<dbReference type="InterPro" id="IPR045079">
    <property type="entry name" value="Oxoprolinase-like"/>
</dbReference>
<dbReference type="STRING" id="1122155.SAMN02745158_00911"/>
<evidence type="ECO:0000259" key="1">
    <source>
        <dbReference type="Pfam" id="PF01968"/>
    </source>
</evidence>
<gene>
    <name evidence="3" type="ORF">SAMN02745158_00911</name>
</gene>
<dbReference type="Proteomes" id="UP000184245">
    <property type="component" value="Unassembled WGS sequence"/>
</dbReference>
<organism evidence="3 4">
    <name type="scientific">Lactonifactor longoviformis DSM 17459</name>
    <dbReference type="NCBI Taxonomy" id="1122155"/>
    <lineage>
        <taxon>Bacteria</taxon>
        <taxon>Bacillati</taxon>
        <taxon>Bacillota</taxon>
        <taxon>Clostridia</taxon>
        <taxon>Eubacteriales</taxon>
        <taxon>Clostridiaceae</taxon>
        <taxon>Lactonifactor</taxon>
    </lineage>
</organism>
<sequence>MSYVVGIDTGGTYTDAVLLDTEIQGADCIKRKAKAITTHEQLEIGIRNSIVSLGLSKSDISKIEKVVLSTTLATNATVEGKIGRIGLLMIGGVPVGKLATNECIAVEGKVNIKGRIIRDIDKEEVKRAVKKLLPRVESFAVSGQASVRNPILEQRVKAVIKSICDLPVVCGHELVSELGYLERTNTAVVNAGLLPIIDNFVKAIKTILDEQKIGAPVFVVKGDGTIAKIDAIRNTPIDTVLSGPAASIIGAINLTGIKNAVVADMGGTTTDIGIVRNKRVELSKDGAVVGDWQIRIRSAQLYTYGLGGDSAVKIDDGKIEIGPERLLPSCRGGKHNVTPTDVLHYTGEFVAWDRVNAVEAIREQAALAETTTDEYVEQVRDAIVDKIYNNLKRFRRIKFPISAIGAPAESWYRIAQKKYNFNLVVPEHYEVANAVGAATSGVSVEIEAVIRLGEDRGGYLVHAVNERFEFDELEDALQKGVDVTKEYAVRLIREQNLEISYIRYECRNMYLDDDRIMYKELIVKEDGTVISEEDSDYGKYLETQIKVLVGGKIFANA</sequence>
<dbReference type="GO" id="GO:0017168">
    <property type="term" value="F:5-oxoprolinase (ATP-hydrolyzing) activity"/>
    <property type="evidence" value="ECO:0007669"/>
    <property type="project" value="TreeGrafter"/>
</dbReference>
<dbReference type="SUPFAM" id="SSF53067">
    <property type="entry name" value="Actin-like ATPase domain"/>
    <property type="match status" value="1"/>
</dbReference>
<dbReference type="InterPro" id="IPR043129">
    <property type="entry name" value="ATPase_NBD"/>
</dbReference>